<name>A0A7R9EH86_9NEOP</name>
<feature type="compositionally biased region" description="Basic residues" evidence="1">
    <location>
        <begin position="1"/>
        <end position="10"/>
    </location>
</feature>
<proteinExistence type="predicted"/>
<organism evidence="2">
    <name type="scientific">Timema monikensis</name>
    <dbReference type="NCBI Taxonomy" id="170555"/>
    <lineage>
        <taxon>Eukaryota</taxon>
        <taxon>Metazoa</taxon>
        <taxon>Ecdysozoa</taxon>
        <taxon>Arthropoda</taxon>
        <taxon>Hexapoda</taxon>
        <taxon>Insecta</taxon>
        <taxon>Pterygota</taxon>
        <taxon>Neoptera</taxon>
        <taxon>Polyneoptera</taxon>
        <taxon>Phasmatodea</taxon>
        <taxon>Timematodea</taxon>
        <taxon>Timematoidea</taxon>
        <taxon>Timematidae</taxon>
        <taxon>Timema</taxon>
    </lineage>
</organism>
<feature type="region of interest" description="Disordered" evidence="1">
    <location>
        <begin position="1"/>
        <end position="50"/>
    </location>
</feature>
<feature type="region of interest" description="Disordered" evidence="1">
    <location>
        <begin position="64"/>
        <end position="96"/>
    </location>
</feature>
<reference evidence="2" key="1">
    <citation type="submission" date="2020-11" db="EMBL/GenBank/DDBJ databases">
        <authorList>
            <person name="Tran Van P."/>
        </authorList>
    </citation>
    <scope>NUCLEOTIDE SEQUENCE</scope>
</reference>
<feature type="region of interest" description="Disordered" evidence="1">
    <location>
        <begin position="142"/>
        <end position="161"/>
    </location>
</feature>
<dbReference type="AlphaFoldDB" id="A0A7R9EH86"/>
<evidence type="ECO:0000256" key="1">
    <source>
        <dbReference type="SAM" id="MobiDB-lite"/>
    </source>
</evidence>
<evidence type="ECO:0000313" key="2">
    <source>
        <dbReference type="EMBL" id="CAD7433153.1"/>
    </source>
</evidence>
<feature type="compositionally biased region" description="Polar residues" evidence="1">
    <location>
        <begin position="83"/>
        <end position="95"/>
    </location>
</feature>
<gene>
    <name evidence="2" type="ORF">TMSB3V08_LOCUS9839</name>
</gene>
<sequence>MKRSKERHILKTPQTPSGEENGRGHPRYHPFIPSPSASAASSTVTVLTSSNDSTGLIPLLSARTAHRPRPRIQSHIPKAYPHNSIQSAPNTNTNTSKHRLYNKTLKMTASRQKELNMLVAIPQGPDLKQVKTPEFDLDVRTNETIQDEKVNDNDREEDRPANKVTFIGILPQDKDISQKSSFDFVGKRTQSPSTLWRRIAD</sequence>
<accession>A0A7R9EH86</accession>
<protein>
    <submittedName>
        <fullName evidence="2">Uncharacterized protein</fullName>
    </submittedName>
</protein>
<feature type="compositionally biased region" description="Low complexity" evidence="1">
    <location>
        <begin position="34"/>
        <end position="50"/>
    </location>
</feature>
<dbReference type="EMBL" id="OB796176">
    <property type="protein sequence ID" value="CAD7433153.1"/>
    <property type="molecule type" value="Genomic_DNA"/>
</dbReference>